<name>A0A3B0W2R5_9ZZZZ</name>
<sequence>MAKDYLFHHRNSPILISVPHDGAVIPEHIGNNMHNFALKTPDRDFFVTQLFSFAKDFDISLLKTNISRYVIDMNRPSDDTSLYPGQAVTELCPTSSFDNRDIYKNTLTSEDIKQRITTYWQPYHQIIADKLQVLKAQHGFAILIDAHSIKSHVPRFFLGQLPDINIGTNSGHSCSQEIENKFNIVLNSQRQYSFVFNARFKGGYITREYGKPAEHIHAIQIEISQVNYLDESNNRFQVEKAEKLKTLLIRLVNSLC</sequence>
<dbReference type="Gene3D" id="3.40.630.40">
    <property type="entry name" value="Zn-dependent exopeptidases"/>
    <property type="match status" value="1"/>
</dbReference>
<accession>A0A3B0W2R5</accession>
<dbReference type="InterPro" id="IPR007709">
    <property type="entry name" value="N-FG_amidohydro"/>
</dbReference>
<dbReference type="Pfam" id="PF05013">
    <property type="entry name" value="FGase"/>
    <property type="match status" value="1"/>
</dbReference>
<protein>
    <submittedName>
        <fullName evidence="1">N-formylglutamate deformylase</fullName>
        <ecNumber evidence="1">3.5.1.68</ecNumber>
    </submittedName>
</protein>
<proteinExistence type="predicted"/>
<evidence type="ECO:0000313" key="1">
    <source>
        <dbReference type="EMBL" id="VAW37874.1"/>
    </source>
</evidence>
<dbReference type="AlphaFoldDB" id="A0A3B0W2R5"/>
<dbReference type="EC" id="3.5.1.68" evidence="1"/>
<dbReference type="InterPro" id="IPR010247">
    <property type="entry name" value="HutG_amidohyd"/>
</dbReference>
<dbReference type="GO" id="GO:0050129">
    <property type="term" value="F:N-formylglutamate deformylase activity"/>
    <property type="evidence" value="ECO:0007669"/>
    <property type="project" value="UniProtKB-EC"/>
</dbReference>
<dbReference type="NCBIfam" id="TIGR02017">
    <property type="entry name" value="hutG_amidohyd"/>
    <property type="match status" value="1"/>
</dbReference>
<dbReference type="SUPFAM" id="SSF53187">
    <property type="entry name" value="Zn-dependent exopeptidases"/>
    <property type="match status" value="1"/>
</dbReference>
<reference evidence="1" key="1">
    <citation type="submission" date="2018-06" db="EMBL/GenBank/DDBJ databases">
        <authorList>
            <person name="Zhirakovskaya E."/>
        </authorList>
    </citation>
    <scope>NUCLEOTIDE SEQUENCE</scope>
</reference>
<dbReference type="EMBL" id="UOEW01000182">
    <property type="protein sequence ID" value="VAW37874.1"/>
    <property type="molecule type" value="Genomic_DNA"/>
</dbReference>
<organism evidence="1">
    <name type="scientific">hydrothermal vent metagenome</name>
    <dbReference type="NCBI Taxonomy" id="652676"/>
    <lineage>
        <taxon>unclassified sequences</taxon>
        <taxon>metagenomes</taxon>
        <taxon>ecological metagenomes</taxon>
    </lineage>
</organism>
<gene>
    <name evidence="1" type="ORF">MNBD_GAMMA01-1892</name>
</gene>
<keyword evidence="1" id="KW-0378">Hydrolase</keyword>